<feature type="domain" description="TGF-beta family profile" evidence="8">
    <location>
        <begin position="102"/>
        <end position="172"/>
    </location>
</feature>
<comment type="caution">
    <text evidence="9">The sequence shown here is derived from an EMBL/GenBank/DDBJ whole genome shotgun (WGS) entry which is preliminary data.</text>
</comment>
<organism evidence="9 10">
    <name type="scientific">Trichostrongylus colubriformis</name>
    <name type="common">Black scour worm</name>
    <dbReference type="NCBI Taxonomy" id="6319"/>
    <lineage>
        <taxon>Eukaryota</taxon>
        <taxon>Metazoa</taxon>
        <taxon>Ecdysozoa</taxon>
        <taxon>Nematoda</taxon>
        <taxon>Chromadorea</taxon>
        <taxon>Rhabditida</taxon>
        <taxon>Rhabditina</taxon>
        <taxon>Rhabditomorpha</taxon>
        <taxon>Strongyloidea</taxon>
        <taxon>Trichostrongylidae</taxon>
        <taxon>Trichostrongylus</taxon>
    </lineage>
</organism>
<evidence type="ECO:0000313" key="10">
    <source>
        <dbReference type="Proteomes" id="UP001331761"/>
    </source>
</evidence>
<dbReference type="Pfam" id="PF00019">
    <property type="entry name" value="TGF_beta"/>
    <property type="match status" value="1"/>
</dbReference>
<dbReference type="SUPFAM" id="SSF57501">
    <property type="entry name" value="Cystine-knot cytokines"/>
    <property type="match status" value="1"/>
</dbReference>
<dbReference type="InterPro" id="IPR015615">
    <property type="entry name" value="TGF-beta-rel"/>
</dbReference>
<dbReference type="Proteomes" id="UP001331761">
    <property type="component" value="Unassembled WGS sequence"/>
</dbReference>
<accession>A0AAN8IDA9</accession>
<feature type="region of interest" description="Disordered" evidence="7">
    <location>
        <begin position="46"/>
        <end position="106"/>
    </location>
</feature>
<name>A0AAN8IDA9_TRICO</name>
<gene>
    <name evidence="9" type="ORF">GCK32_012649</name>
</gene>
<keyword evidence="5" id="KW-1015">Disulfide bond</keyword>
<evidence type="ECO:0000256" key="1">
    <source>
        <dbReference type="ARBA" id="ARBA00004613"/>
    </source>
</evidence>
<dbReference type="AlphaFoldDB" id="A0AAN8IDA9"/>
<evidence type="ECO:0000313" key="9">
    <source>
        <dbReference type="EMBL" id="KAK5964742.1"/>
    </source>
</evidence>
<sequence length="172" mass="18864">MSAIQGPLDQNKNPNQKTVLIGIAMAKAQNKACYFSYNAVESTSEATHTSTGMLTNRPKTFRGHSGGKTVARRKKVRGSRAKSPEDDVWHGFGADPQEEEVKEDKTPVKSNDVRVILLGAEEKKAMCQKRGSVIDLKQLGWGRWVIAPAEFEAGFCSGTCHVPLAKVSIEKY</sequence>
<keyword evidence="4 6" id="KW-0339">Growth factor</keyword>
<evidence type="ECO:0000256" key="2">
    <source>
        <dbReference type="ARBA" id="ARBA00006656"/>
    </source>
</evidence>
<evidence type="ECO:0000256" key="4">
    <source>
        <dbReference type="ARBA" id="ARBA00023030"/>
    </source>
</evidence>
<evidence type="ECO:0000256" key="7">
    <source>
        <dbReference type="SAM" id="MobiDB-lite"/>
    </source>
</evidence>
<dbReference type="PANTHER" id="PTHR11848">
    <property type="entry name" value="TGF-BETA FAMILY"/>
    <property type="match status" value="1"/>
</dbReference>
<protein>
    <recommendedName>
        <fullName evidence="8">TGF-beta family profile domain-containing protein</fullName>
    </recommendedName>
</protein>
<evidence type="ECO:0000256" key="6">
    <source>
        <dbReference type="RuleBase" id="RU000354"/>
    </source>
</evidence>
<evidence type="ECO:0000256" key="3">
    <source>
        <dbReference type="ARBA" id="ARBA00022525"/>
    </source>
</evidence>
<keyword evidence="3" id="KW-0964">Secreted</keyword>
<dbReference type="GO" id="GO:0008083">
    <property type="term" value="F:growth factor activity"/>
    <property type="evidence" value="ECO:0007669"/>
    <property type="project" value="UniProtKB-KW"/>
</dbReference>
<reference evidence="9 10" key="1">
    <citation type="submission" date="2019-10" db="EMBL/GenBank/DDBJ databases">
        <title>Assembly and Annotation for the nematode Trichostrongylus colubriformis.</title>
        <authorList>
            <person name="Martin J."/>
        </authorList>
    </citation>
    <scope>NUCLEOTIDE SEQUENCE [LARGE SCALE GENOMIC DNA]</scope>
    <source>
        <strain evidence="9">G859</strain>
        <tissue evidence="9">Whole worm</tissue>
    </source>
</reference>
<evidence type="ECO:0000259" key="8">
    <source>
        <dbReference type="PROSITE" id="PS51362"/>
    </source>
</evidence>
<dbReference type="GO" id="GO:0005125">
    <property type="term" value="F:cytokine activity"/>
    <property type="evidence" value="ECO:0007669"/>
    <property type="project" value="TreeGrafter"/>
</dbReference>
<dbReference type="EMBL" id="WIXE01025376">
    <property type="protein sequence ID" value="KAK5964742.1"/>
    <property type="molecule type" value="Genomic_DNA"/>
</dbReference>
<comment type="subcellular location">
    <subcellularLocation>
        <location evidence="1">Secreted</location>
    </subcellularLocation>
</comment>
<dbReference type="InterPro" id="IPR017948">
    <property type="entry name" value="TGFb_CS"/>
</dbReference>
<dbReference type="PROSITE" id="PS51362">
    <property type="entry name" value="TGF_BETA_2"/>
    <property type="match status" value="1"/>
</dbReference>
<comment type="similarity">
    <text evidence="2 6">Belongs to the TGF-beta family.</text>
</comment>
<feature type="compositionally biased region" description="Polar residues" evidence="7">
    <location>
        <begin position="46"/>
        <end position="58"/>
    </location>
</feature>
<evidence type="ECO:0000256" key="5">
    <source>
        <dbReference type="ARBA" id="ARBA00023157"/>
    </source>
</evidence>
<dbReference type="InterPro" id="IPR001839">
    <property type="entry name" value="TGF-b_C"/>
</dbReference>
<proteinExistence type="inferred from homology"/>
<feature type="compositionally biased region" description="Basic residues" evidence="7">
    <location>
        <begin position="70"/>
        <end position="80"/>
    </location>
</feature>
<keyword evidence="10" id="KW-1185">Reference proteome</keyword>
<dbReference type="Gene3D" id="2.10.90.10">
    <property type="entry name" value="Cystine-knot cytokines"/>
    <property type="match status" value="1"/>
</dbReference>
<dbReference type="GO" id="GO:0005615">
    <property type="term" value="C:extracellular space"/>
    <property type="evidence" value="ECO:0007669"/>
    <property type="project" value="TreeGrafter"/>
</dbReference>
<dbReference type="InterPro" id="IPR029034">
    <property type="entry name" value="Cystine-knot_cytokine"/>
</dbReference>
<dbReference type="PROSITE" id="PS00250">
    <property type="entry name" value="TGF_BETA_1"/>
    <property type="match status" value="1"/>
</dbReference>